<evidence type="ECO:0000256" key="4">
    <source>
        <dbReference type="ARBA" id="ARBA00022970"/>
    </source>
</evidence>
<feature type="transmembrane region" description="Helical" evidence="7">
    <location>
        <begin position="377"/>
        <end position="396"/>
    </location>
</feature>
<evidence type="ECO:0000256" key="1">
    <source>
        <dbReference type="ARBA" id="ARBA00004141"/>
    </source>
</evidence>
<reference evidence="10" key="2">
    <citation type="submission" date="2013-07" db="EMBL/GenBank/DDBJ databases">
        <authorList>
            <consortium name="The Broad Institute Genome Sequencing Platform"/>
            <person name="Cuomo C."/>
            <person name="Litvintseva A."/>
            <person name="Chen Y."/>
            <person name="Heitman J."/>
            <person name="Sun S."/>
            <person name="Springer D."/>
            <person name="Dromer F."/>
            <person name="Young S.K."/>
            <person name="Zeng Q."/>
            <person name="Gargeya S."/>
            <person name="Fitzgerald M."/>
            <person name="Abouelleil A."/>
            <person name="Alvarado L."/>
            <person name="Berlin A.M."/>
            <person name="Chapman S.B."/>
            <person name="Dewar J."/>
            <person name="Goldberg J."/>
            <person name="Griggs A."/>
            <person name="Gujja S."/>
            <person name="Hansen M."/>
            <person name="Howarth C."/>
            <person name="Imamovic A."/>
            <person name="Larimer J."/>
            <person name="McCowan C."/>
            <person name="Murphy C."/>
            <person name="Pearson M."/>
            <person name="Priest M."/>
            <person name="Roberts A."/>
            <person name="Saif S."/>
            <person name="Shea T."/>
            <person name="Sykes S."/>
            <person name="Wortman J."/>
            <person name="Nusbaum C."/>
            <person name="Birren B."/>
        </authorList>
    </citation>
    <scope>NUCLEOTIDE SEQUENCE</scope>
    <source>
        <strain evidence="10">CBS 10118</strain>
    </source>
</reference>
<evidence type="ECO:0000313" key="9">
    <source>
        <dbReference type="EMBL" id="OCF24858.1"/>
    </source>
</evidence>
<comment type="subcellular location">
    <subcellularLocation>
        <location evidence="1">Membrane</location>
        <topology evidence="1">Multi-pass membrane protein</topology>
    </subcellularLocation>
</comment>
<dbReference type="GO" id="GO:0015171">
    <property type="term" value="F:amino acid transmembrane transporter activity"/>
    <property type="evidence" value="ECO:0007669"/>
    <property type="project" value="TreeGrafter"/>
</dbReference>
<feature type="transmembrane region" description="Helical" evidence="7">
    <location>
        <begin position="157"/>
        <end position="178"/>
    </location>
</feature>
<evidence type="ECO:0000256" key="5">
    <source>
        <dbReference type="ARBA" id="ARBA00022989"/>
    </source>
</evidence>
<accession>A0A1B9G1H6</accession>
<name>A0A1B9G1H6_9TREE</name>
<protein>
    <submittedName>
        <fullName evidence="9">AAT family amino acid transporter</fullName>
    </submittedName>
</protein>
<reference evidence="10" key="4">
    <citation type="submission" date="2024-02" db="EMBL/GenBank/DDBJ databases">
        <title>Comparative genomics of Cryptococcus and Kwoniella reveals pathogenesis evolution and contrasting modes of karyotype evolution via chromosome fusion or intercentromeric recombination.</title>
        <authorList>
            <person name="Coelho M.A."/>
            <person name="David-Palma M."/>
            <person name="Shea T."/>
            <person name="Bowers K."/>
            <person name="McGinley-Smith S."/>
            <person name="Mohammad A.W."/>
            <person name="Gnirke A."/>
            <person name="Yurkov A.M."/>
            <person name="Nowrousian M."/>
            <person name="Sun S."/>
            <person name="Cuomo C.A."/>
            <person name="Heitman J."/>
        </authorList>
    </citation>
    <scope>NUCLEOTIDE SEQUENCE</scope>
    <source>
        <strain evidence="10">CBS 10118</strain>
    </source>
</reference>
<dbReference type="EMBL" id="KI894022">
    <property type="protein sequence ID" value="OCF24858.1"/>
    <property type="molecule type" value="Genomic_DNA"/>
</dbReference>
<evidence type="ECO:0000256" key="7">
    <source>
        <dbReference type="SAM" id="Phobius"/>
    </source>
</evidence>
<feature type="transmembrane region" description="Helical" evidence="7">
    <location>
        <begin position="279"/>
        <end position="299"/>
    </location>
</feature>
<dbReference type="FunFam" id="1.20.1740.10:FF:000006">
    <property type="entry name" value="General amino acid permease"/>
    <property type="match status" value="1"/>
</dbReference>
<dbReference type="VEuPathDB" id="FungiDB:I302_06319"/>
<evidence type="ECO:0000259" key="8">
    <source>
        <dbReference type="Pfam" id="PF00324"/>
    </source>
</evidence>
<dbReference type="Pfam" id="PF00324">
    <property type="entry name" value="AA_permease"/>
    <property type="match status" value="1"/>
</dbReference>
<dbReference type="OrthoDB" id="10062876at2759"/>
<dbReference type="RefSeq" id="XP_019045928.1">
    <property type="nucleotide sequence ID" value="XM_019192931.1"/>
</dbReference>
<dbReference type="PANTHER" id="PTHR43341:SF20">
    <property type="entry name" value="AAT FAMILY AMINO ACID TRANSPORTER"/>
    <property type="match status" value="1"/>
</dbReference>
<gene>
    <name evidence="9" type="ORF">I302_06319</name>
    <name evidence="10" type="ORF">I302_106423</name>
</gene>
<dbReference type="InterPro" id="IPR004840">
    <property type="entry name" value="Amino_acid_permease_CS"/>
</dbReference>
<dbReference type="PIRSF" id="PIRSF006060">
    <property type="entry name" value="AA_transporter"/>
    <property type="match status" value="1"/>
</dbReference>
<feature type="transmembrane region" description="Helical" evidence="7">
    <location>
        <begin position="48"/>
        <end position="66"/>
    </location>
</feature>
<feature type="transmembrane region" description="Helical" evidence="7">
    <location>
        <begin position="458"/>
        <end position="476"/>
    </location>
</feature>
<keyword evidence="6 7" id="KW-0472">Membrane</keyword>
<dbReference type="InterPro" id="IPR050524">
    <property type="entry name" value="APC_YAT"/>
</dbReference>
<dbReference type="EMBL" id="CP144545">
    <property type="protein sequence ID" value="WVW84389.1"/>
    <property type="molecule type" value="Genomic_DNA"/>
</dbReference>
<reference evidence="9" key="1">
    <citation type="submission" date="2013-07" db="EMBL/GenBank/DDBJ databases">
        <title>The Genome Sequence of Cryptococcus bestiolae CBS10118.</title>
        <authorList>
            <consortium name="The Broad Institute Genome Sequencing Platform"/>
            <person name="Cuomo C."/>
            <person name="Litvintseva A."/>
            <person name="Chen Y."/>
            <person name="Heitman J."/>
            <person name="Sun S."/>
            <person name="Springer D."/>
            <person name="Dromer F."/>
            <person name="Young S.K."/>
            <person name="Zeng Q."/>
            <person name="Gargeya S."/>
            <person name="Fitzgerald M."/>
            <person name="Abouelleil A."/>
            <person name="Alvarado L."/>
            <person name="Berlin A.M."/>
            <person name="Chapman S.B."/>
            <person name="Dewar J."/>
            <person name="Goldberg J."/>
            <person name="Griggs A."/>
            <person name="Gujja S."/>
            <person name="Hansen M."/>
            <person name="Howarth C."/>
            <person name="Imamovic A."/>
            <person name="Larimer J."/>
            <person name="McCowan C."/>
            <person name="Murphy C."/>
            <person name="Pearson M."/>
            <person name="Priest M."/>
            <person name="Roberts A."/>
            <person name="Saif S."/>
            <person name="Shea T."/>
            <person name="Sykes S."/>
            <person name="Wortman J."/>
            <person name="Nusbaum C."/>
            <person name="Birren B."/>
        </authorList>
    </citation>
    <scope>NUCLEOTIDE SEQUENCE [LARGE SCALE GENOMIC DNA]</scope>
    <source>
        <strain evidence="9">CBS 10118</strain>
    </source>
</reference>
<feature type="transmembrane region" description="Helical" evidence="7">
    <location>
        <begin position="402"/>
        <end position="424"/>
    </location>
</feature>
<keyword evidence="2" id="KW-0813">Transport</keyword>
<evidence type="ECO:0000256" key="3">
    <source>
        <dbReference type="ARBA" id="ARBA00022692"/>
    </source>
</evidence>
<keyword evidence="4" id="KW-0029">Amino-acid transport</keyword>
<dbReference type="PANTHER" id="PTHR43341">
    <property type="entry name" value="AMINO ACID PERMEASE"/>
    <property type="match status" value="1"/>
</dbReference>
<keyword evidence="5 7" id="KW-1133">Transmembrane helix</keyword>
<evidence type="ECO:0000256" key="6">
    <source>
        <dbReference type="ARBA" id="ARBA00023136"/>
    </source>
</evidence>
<feature type="transmembrane region" description="Helical" evidence="7">
    <location>
        <begin position="128"/>
        <end position="150"/>
    </location>
</feature>
<keyword evidence="11" id="KW-1185">Reference proteome</keyword>
<sequence>MSNIAEKKDDTIDGAYVDPIDAPHLRSDDASRTRVHSGLQRDLKSRHMAMISIGGVLGTGLFLYTGDALVNGGPLGLLLGFIFMGSVCYSVMICLGEMVAFLPLPGGPIALAARYVDESLSFTMGWFYWYTWTIFFPSELSALAVLVNLWESSINNALWISIFLIVAVGINMLGAGAYGETEFWLATIKIIMITGLIILGVVISAGGGPSHDKIGFRYWRNPGPFVQYLDIPGSLGRFLGFWAVLTQAAFAYVGSEIVAIAAGEAKDPRRNIPRAIRNVYIRIILFYIGGTFVIGLTVPSNDPRLALNAGTALASPFVVAIQTAGIKVLPSIINAGLITSGLSGASSELYTSSRALHGLAVNGHAPAFFARVTSRGVPAVAITTCAVFGALAYMSLGSSAGVAFGYFASLGSAGGLLMWWAICFTHMRWERGIRSHGIDRSTLPYHNPLNKHGFAAKYAMFFIALVLFFSGWSVFYTDSWDTGTFITSYLPIILFPCVYIGHKLWRKTRVIRPEEMDFTVAFEDIE</sequence>
<dbReference type="InterPro" id="IPR004841">
    <property type="entry name" value="AA-permease/SLC12A_dom"/>
</dbReference>
<evidence type="ECO:0000256" key="2">
    <source>
        <dbReference type="ARBA" id="ARBA00022448"/>
    </source>
</evidence>
<dbReference type="GO" id="GO:0016020">
    <property type="term" value="C:membrane"/>
    <property type="evidence" value="ECO:0007669"/>
    <property type="project" value="UniProtKB-SubCell"/>
</dbReference>
<proteinExistence type="predicted"/>
<feature type="transmembrane region" description="Helical" evidence="7">
    <location>
        <begin position="184"/>
        <end position="207"/>
    </location>
</feature>
<feature type="transmembrane region" description="Helical" evidence="7">
    <location>
        <begin position="482"/>
        <end position="502"/>
    </location>
</feature>
<dbReference type="PROSITE" id="PS00218">
    <property type="entry name" value="AMINO_ACID_PERMEASE_1"/>
    <property type="match status" value="1"/>
</dbReference>
<dbReference type="GeneID" id="30210718"/>
<keyword evidence="3 7" id="KW-0812">Transmembrane</keyword>
<dbReference type="STRING" id="1296100.A0A1B9G1H6"/>
<evidence type="ECO:0000313" key="11">
    <source>
        <dbReference type="Proteomes" id="UP000092730"/>
    </source>
</evidence>
<reference evidence="9" key="3">
    <citation type="submission" date="2014-01" db="EMBL/GenBank/DDBJ databases">
        <title>Evolution of pathogenesis and genome organization in the Tremellales.</title>
        <authorList>
            <person name="Cuomo C."/>
            <person name="Litvintseva A."/>
            <person name="Heitman J."/>
            <person name="Chen Y."/>
            <person name="Sun S."/>
            <person name="Springer D."/>
            <person name="Dromer F."/>
            <person name="Young S."/>
            <person name="Zeng Q."/>
            <person name="Chapman S."/>
            <person name="Gujja S."/>
            <person name="Saif S."/>
            <person name="Birren B."/>
        </authorList>
    </citation>
    <scope>NUCLEOTIDE SEQUENCE</scope>
    <source>
        <strain evidence="9">CBS 10118</strain>
    </source>
</reference>
<dbReference type="AlphaFoldDB" id="A0A1B9G1H6"/>
<dbReference type="Gene3D" id="1.20.1740.10">
    <property type="entry name" value="Amino acid/polyamine transporter I"/>
    <property type="match status" value="1"/>
</dbReference>
<dbReference type="KEGG" id="kbi:30210718"/>
<feature type="domain" description="Amino acid permease/ SLC12A" evidence="8">
    <location>
        <begin position="47"/>
        <end position="509"/>
    </location>
</feature>
<dbReference type="Proteomes" id="UP000092730">
    <property type="component" value="Chromosome 5"/>
</dbReference>
<evidence type="ECO:0000313" key="10">
    <source>
        <dbReference type="EMBL" id="WVW84389.1"/>
    </source>
</evidence>
<organism evidence="9">
    <name type="scientific">Kwoniella bestiolae CBS 10118</name>
    <dbReference type="NCBI Taxonomy" id="1296100"/>
    <lineage>
        <taxon>Eukaryota</taxon>
        <taxon>Fungi</taxon>
        <taxon>Dikarya</taxon>
        <taxon>Basidiomycota</taxon>
        <taxon>Agaricomycotina</taxon>
        <taxon>Tremellomycetes</taxon>
        <taxon>Tremellales</taxon>
        <taxon>Cryptococcaceae</taxon>
        <taxon>Kwoniella</taxon>
    </lineage>
</organism>